<organism evidence="2 3">
    <name type="scientific">Streptomyces olivaceiscleroticus</name>
    <dbReference type="NCBI Taxonomy" id="68245"/>
    <lineage>
        <taxon>Bacteria</taxon>
        <taxon>Bacillati</taxon>
        <taxon>Actinomycetota</taxon>
        <taxon>Actinomycetes</taxon>
        <taxon>Kitasatosporales</taxon>
        <taxon>Streptomycetaceae</taxon>
        <taxon>Streptomyces</taxon>
    </lineage>
</organism>
<reference evidence="3" key="1">
    <citation type="journal article" date="2019" name="Int. J. Syst. Evol. Microbiol.">
        <title>The Global Catalogue of Microorganisms (GCM) 10K type strain sequencing project: providing services to taxonomists for standard genome sequencing and annotation.</title>
        <authorList>
            <consortium name="The Broad Institute Genomics Platform"/>
            <consortium name="The Broad Institute Genome Sequencing Center for Infectious Disease"/>
            <person name="Wu L."/>
            <person name="Ma J."/>
        </authorList>
    </citation>
    <scope>NUCLEOTIDE SEQUENCE [LARGE SCALE GENOMIC DNA]</scope>
    <source>
        <strain evidence="3">JCM 4805</strain>
    </source>
</reference>
<protein>
    <recommendedName>
        <fullName evidence="1">HNH domain-containing protein</fullName>
    </recommendedName>
</protein>
<dbReference type="RefSeq" id="WP_346094190.1">
    <property type="nucleotide sequence ID" value="NZ_BAAABY010000010.1"/>
</dbReference>
<evidence type="ECO:0000259" key="1">
    <source>
        <dbReference type="Pfam" id="PF01844"/>
    </source>
</evidence>
<dbReference type="InterPro" id="IPR002711">
    <property type="entry name" value="HNH"/>
</dbReference>
<keyword evidence="3" id="KW-1185">Reference proteome</keyword>
<comment type="caution">
    <text evidence="2">The sequence shown here is derived from an EMBL/GenBank/DDBJ whole genome shotgun (WGS) entry which is preliminary data.</text>
</comment>
<accession>A0ABP3JGS9</accession>
<sequence>MRYTRELLAEAANRCNDIEEVIAYCGSRSHPELRRRLIKRFEGFGIDISHFSPVPRRTAHPRPPRESLRVAVSASWSVADALRRLGKPVTSCTRTLFRQWVTEAAIDTTHFRGQAHKRGKSDSARLRADEILVRRDAGYRTRTSLLRRALMEIGVAERCSTCGTPPLWYGRPMTLEIDHISGDWSDNRAENLRLLCPNCHAITSTWCRGGNRRRNVSHPKGTQ</sequence>
<feature type="domain" description="HNH" evidence="1">
    <location>
        <begin position="159"/>
        <end position="200"/>
    </location>
</feature>
<dbReference type="InterPro" id="IPR003615">
    <property type="entry name" value="HNH_nuc"/>
</dbReference>
<dbReference type="Pfam" id="PF01844">
    <property type="entry name" value="HNH"/>
    <property type="match status" value="1"/>
</dbReference>
<evidence type="ECO:0000313" key="3">
    <source>
        <dbReference type="Proteomes" id="UP001500909"/>
    </source>
</evidence>
<dbReference type="CDD" id="cd00085">
    <property type="entry name" value="HNHc"/>
    <property type="match status" value="1"/>
</dbReference>
<name>A0ABP3JGS9_9ACTN</name>
<dbReference type="Proteomes" id="UP001500909">
    <property type="component" value="Unassembled WGS sequence"/>
</dbReference>
<proteinExistence type="predicted"/>
<evidence type="ECO:0000313" key="2">
    <source>
        <dbReference type="EMBL" id="GAA0453155.1"/>
    </source>
</evidence>
<dbReference type="EMBL" id="BAAABY010000010">
    <property type="protein sequence ID" value="GAA0453155.1"/>
    <property type="molecule type" value="Genomic_DNA"/>
</dbReference>
<gene>
    <name evidence="2" type="ORF">GCM10010361_16550</name>
</gene>